<organism evidence="2 3">
    <name type="scientific">Euroglyphus maynei</name>
    <name type="common">Mayne's house dust mite</name>
    <dbReference type="NCBI Taxonomy" id="6958"/>
    <lineage>
        <taxon>Eukaryota</taxon>
        <taxon>Metazoa</taxon>
        <taxon>Ecdysozoa</taxon>
        <taxon>Arthropoda</taxon>
        <taxon>Chelicerata</taxon>
        <taxon>Arachnida</taxon>
        <taxon>Acari</taxon>
        <taxon>Acariformes</taxon>
        <taxon>Sarcoptiformes</taxon>
        <taxon>Astigmata</taxon>
        <taxon>Psoroptidia</taxon>
        <taxon>Analgoidea</taxon>
        <taxon>Pyroglyphidae</taxon>
        <taxon>Pyroglyphinae</taxon>
        <taxon>Euroglyphus</taxon>
    </lineage>
</organism>
<protein>
    <recommendedName>
        <fullName evidence="4">Transmembrane protein</fullName>
    </recommendedName>
</protein>
<evidence type="ECO:0008006" key="4">
    <source>
        <dbReference type="Google" id="ProtNLM"/>
    </source>
</evidence>
<accession>A0A1Y3AXM5</accession>
<dbReference type="OrthoDB" id="6511882at2759"/>
<gene>
    <name evidence="2" type="ORF">BLA29_014697</name>
</gene>
<evidence type="ECO:0000256" key="1">
    <source>
        <dbReference type="SAM" id="Phobius"/>
    </source>
</evidence>
<reference evidence="2 3" key="1">
    <citation type="submission" date="2017-03" db="EMBL/GenBank/DDBJ databases">
        <title>Genome Survey of Euroglyphus maynei.</title>
        <authorList>
            <person name="Arlian L.G."/>
            <person name="Morgan M.S."/>
            <person name="Rider S.D."/>
        </authorList>
    </citation>
    <scope>NUCLEOTIDE SEQUENCE [LARGE SCALE GENOMIC DNA]</scope>
    <source>
        <strain evidence="2">Arlian Lab</strain>
        <tissue evidence="2">Whole body</tissue>
    </source>
</reference>
<keyword evidence="1" id="KW-0812">Transmembrane</keyword>
<evidence type="ECO:0000313" key="2">
    <source>
        <dbReference type="EMBL" id="OTF71915.1"/>
    </source>
</evidence>
<name>A0A1Y3AXM5_EURMA</name>
<keyword evidence="1" id="KW-0472">Membrane</keyword>
<sequence length="96" mass="11203">MDSNLCEYIQGTINIQYIIRQLLRMANDQIDCSADDCIDNIDNPNQNQIDDNLRQIDHGIGSTSLTFGFILFAFLLLWFVLPQQQRQPNDDNQQRR</sequence>
<proteinExistence type="predicted"/>
<dbReference type="Proteomes" id="UP000194236">
    <property type="component" value="Unassembled WGS sequence"/>
</dbReference>
<comment type="caution">
    <text evidence="2">The sequence shown here is derived from an EMBL/GenBank/DDBJ whole genome shotgun (WGS) entry which is preliminary data.</text>
</comment>
<keyword evidence="3" id="KW-1185">Reference proteome</keyword>
<dbReference type="EMBL" id="MUJZ01058693">
    <property type="protein sequence ID" value="OTF71915.1"/>
    <property type="molecule type" value="Genomic_DNA"/>
</dbReference>
<feature type="non-terminal residue" evidence="2">
    <location>
        <position position="96"/>
    </location>
</feature>
<evidence type="ECO:0000313" key="3">
    <source>
        <dbReference type="Proteomes" id="UP000194236"/>
    </source>
</evidence>
<keyword evidence="1" id="KW-1133">Transmembrane helix</keyword>
<dbReference type="AlphaFoldDB" id="A0A1Y3AXM5"/>
<feature type="transmembrane region" description="Helical" evidence="1">
    <location>
        <begin position="60"/>
        <end position="81"/>
    </location>
</feature>